<dbReference type="EMBL" id="JAXUHJ010000014">
    <property type="protein sequence ID" value="MEJ8543381.1"/>
    <property type="molecule type" value="Genomic_DNA"/>
</dbReference>
<keyword evidence="3" id="KW-1185">Reference proteome</keyword>
<dbReference type="Pfam" id="PF10923">
    <property type="entry name" value="BrxC_BrxD"/>
    <property type="match status" value="1"/>
</dbReference>
<evidence type="ECO:0000313" key="3">
    <source>
        <dbReference type="Proteomes" id="UP001369247"/>
    </source>
</evidence>
<dbReference type="Proteomes" id="UP001065373">
    <property type="component" value="Chromosome"/>
</dbReference>
<evidence type="ECO:0000313" key="2">
    <source>
        <dbReference type="EMBL" id="UXH32404.1"/>
    </source>
</evidence>
<dbReference type="InterPro" id="IPR027417">
    <property type="entry name" value="P-loop_NTPase"/>
</dbReference>
<dbReference type="AlphaFoldDB" id="A0A9E7UHM7"/>
<protein>
    <submittedName>
        <fullName evidence="2">ATP-binding protein</fullName>
    </submittedName>
    <submittedName>
        <fullName evidence="1">BREX system ATP-binding domain-containing protein</fullName>
    </submittedName>
</protein>
<accession>A0A9E7UHM7</accession>
<dbReference type="SUPFAM" id="SSF52540">
    <property type="entry name" value="P-loop containing nucleoside triphosphate hydrolases"/>
    <property type="match status" value="1"/>
</dbReference>
<organism evidence="2">
    <name type="scientific">Methanothermobacter wolfeii</name>
    <name type="common">Methanobacterium wolfei</name>
    <dbReference type="NCBI Taxonomy" id="145261"/>
    <lineage>
        <taxon>Archaea</taxon>
        <taxon>Methanobacteriati</taxon>
        <taxon>Methanobacteriota</taxon>
        <taxon>Methanomada group</taxon>
        <taxon>Methanobacteria</taxon>
        <taxon>Methanobacteriales</taxon>
        <taxon>Methanobacteriaceae</taxon>
        <taxon>Methanothermobacter</taxon>
    </lineage>
</organism>
<gene>
    <name evidence="2" type="ORF">N5910_03725</name>
    <name evidence="1" type="ORF">U2150_07770</name>
</gene>
<name>A0A9E7UHM7_METWO</name>
<dbReference type="GeneID" id="75106331"/>
<reference evidence="2" key="1">
    <citation type="submission" date="2022-09" db="EMBL/GenBank/DDBJ databases">
        <title>Characterization of three MwoI isoschizomers from sequenced genome and metagenomes.</title>
        <authorList>
            <person name="Fomenkov A."/>
            <person name="Xu S.Y."/>
            <person name="Roberts R.J."/>
        </authorList>
    </citation>
    <scope>NUCLEOTIDE SEQUENCE</scope>
    <source>
        <strain evidence="2">DSM 2970</strain>
    </source>
</reference>
<proteinExistence type="predicted"/>
<dbReference type="KEGG" id="mwo:MWSIV6_0711"/>
<reference evidence="1 3" key="2">
    <citation type="submission" date="2023-12" db="EMBL/GenBank/DDBJ databases">
        <title>Phenotypic and Genomic Characterization of Methanothermobacter wolfeii Strain BSEL, a CO2-Capturing Archaeon with Minimal Nutrient Requirements.</title>
        <authorList>
            <person name="Ale Enriquez F."/>
            <person name="Ahring B.K."/>
        </authorList>
    </citation>
    <scope>NUCLEOTIDE SEQUENCE [LARGE SCALE GENOMIC DNA]</scope>
    <source>
        <strain evidence="1 3">BSEL-1</strain>
    </source>
</reference>
<dbReference type="GO" id="GO:0005524">
    <property type="term" value="F:ATP binding"/>
    <property type="evidence" value="ECO:0007669"/>
    <property type="project" value="UniProtKB-KW"/>
</dbReference>
<dbReference type="Proteomes" id="UP001369247">
    <property type="component" value="Unassembled WGS sequence"/>
</dbReference>
<dbReference type="RefSeq" id="WP_074358775.1">
    <property type="nucleotide sequence ID" value="NZ_CP104550.1"/>
</dbReference>
<dbReference type="Gene3D" id="3.40.50.300">
    <property type="entry name" value="P-loop containing nucleotide triphosphate hydrolases"/>
    <property type="match status" value="1"/>
</dbReference>
<evidence type="ECO:0000313" key="1">
    <source>
        <dbReference type="EMBL" id="MEJ8543381.1"/>
    </source>
</evidence>
<dbReference type="InterPro" id="IPR021228">
    <property type="entry name" value="BrxD"/>
</dbReference>
<keyword evidence="2" id="KW-0067">ATP-binding</keyword>
<dbReference type="GeneID" id="58978362"/>
<sequence length="411" mass="47214">MDPENILNALKNGNVPPEGVSEICVGRENEIEEFQKIFERVRGGVAVTKFLNGEFGAGKSFFLKLIEEKALAENFVVSKVTLSRDVPFNKFEVVYRNIARSLTCKTGISLEHIIERWMTKIRTVALRETIDPSQQEQIVRDNIHNDLKEAHKYSASFATAIENYYNLLSKGDHETAKHAIAWLSGETNIPFTIKRKFGVKGDIDKENAFKHLESLSAFLKSLNYAGLVILIDEAEHIMTLHNKKLRDTAYDYMRNIYDACNGGRFRNTLFIFAGTPEFFEDQKLGIPSYTALNERIEDVLHTELKDLRKPIIKLDGFKREDLMELSSRLISMHEELYDWDAGIVRDSLEGIISRHESSAELTGYIPPRIFVKSFISVLDVVQQNPELKTEDEILDLFEEKEEIELEDEDWI</sequence>
<dbReference type="EMBL" id="CP104550">
    <property type="protein sequence ID" value="UXH32404.1"/>
    <property type="molecule type" value="Genomic_DNA"/>
</dbReference>
<keyword evidence="2" id="KW-0547">Nucleotide-binding</keyword>